<evidence type="ECO:0000259" key="3">
    <source>
        <dbReference type="Pfam" id="PF13505"/>
    </source>
</evidence>
<feature type="domain" description="Outer membrane protein beta-barrel" evidence="3">
    <location>
        <begin position="9"/>
        <end position="112"/>
    </location>
</feature>
<evidence type="ECO:0000256" key="1">
    <source>
        <dbReference type="ARBA" id="ARBA00022729"/>
    </source>
</evidence>
<dbReference type="STRING" id="684065.SAMN05421738_109158"/>
<sequence>MRKIFILSLLLPFALSNVNAQSLEDLRFGVTGGLNLSNMTNFDSKASFHLGLKAEKSITENVFIEGAVLYSAKGAKMDFGSLGSNKINANYIEVPIHIGYVYNINPELDIRGVIFPLLGTFKSIVFI</sequence>
<keyword evidence="5" id="KW-1185">Reference proteome</keyword>
<gene>
    <name evidence="4" type="ORF">SAMN05421738_109158</name>
</gene>
<dbReference type="EMBL" id="FOUZ01000009">
    <property type="protein sequence ID" value="SFN28844.1"/>
    <property type="molecule type" value="Genomic_DNA"/>
</dbReference>
<proteinExistence type="predicted"/>
<organism evidence="4 5">
    <name type="scientific">Algoriella xinjiangensis</name>
    <dbReference type="NCBI Taxonomy" id="684065"/>
    <lineage>
        <taxon>Bacteria</taxon>
        <taxon>Pseudomonadati</taxon>
        <taxon>Bacteroidota</taxon>
        <taxon>Flavobacteriia</taxon>
        <taxon>Flavobacteriales</taxon>
        <taxon>Weeksellaceae</taxon>
        <taxon>Algoriella</taxon>
    </lineage>
</organism>
<reference evidence="5" key="1">
    <citation type="submission" date="2016-10" db="EMBL/GenBank/DDBJ databases">
        <authorList>
            <person name="Varghese N."/>
            <person name="Submissions S."/>
        </authorList>
    </citation>
    <scope>NUCLEOTIDE SEQUENCE [LARGE SCALE GENOMIC DNA]</scope>
    <source>
        <strain evidence="5">XJ109</strain>
    </source>
</reference>
<dbReference type="OrthoDB" id="947434at2"/>
<feature type="chain" id="PRO_5011779425" evidence="2">
    <location>
        <begin position="21"/>
        <end position="127"/>
    </location>
</feature>
<dbReference type="RefSeq" id="WP_092908570.1">
    <property type="nucleotide sequence ID" value="NZ_FOUZ01000009.1"/>
</dbReference>
<dbReference type="AlphaFoldDB" id="A0A1I4XSP9"/>
<dbReference type="InterPro" id="IPR027385">
    <property type="entry name" value="Beta-barrel_OMP"/>
</dbReference>
<evidence type="ECO:0000256" key="2">
    <source>
        <dbReference type="SAM" id="SignalP"/>
    </source>
</evidence>
<name>A0A1I4XSP9_9FLAO</name>
<evidence type="ECO:0000313" key="5">
    <source>
        <dbReference type="Proteomes" id="UP000199149"/>
    </source>
</evidence>
<dbReference type="Pfam" id="PF13505">
    <property type="entry name" value="OMP_b-brl"/>
    <property type="match status" value="1"/>
</dbReference>
<protein>
    <submittedName>
        <fullName evidence="4">Outer membrane protein beta-barrel domain-containing protein</fullName>
    </submittedName>
</protein>
<keyword evidence="1 2" id="KW-0732">Signal</keyword>
<evidence type="ECO:0000313" key="4">
    <source>
        <dbReference type="EMBL" id="SFN28844.1"/>
    </source>
</evidence>
<dbReference type="Proteomes" id="UP000199149">
    <property type="component" value="Unassembled WGS sequence"/>
</dbReference>
<feature type="signal peptide" evidence="2">
    <location>
        <begin position="1"/>
        <end position="20"/>
    </location>
</feature>
<accession>A0A1I4XSP9</accession>